<dbReference type="AlphaFoldDB" id="A0A8D3WSB6"/>
<gene>
    <name evidence="2" type="ordered locus">Sfla_6320</name>
</gene>
<dbReference type="InterPro" id="IPR039365">
    <property type="entry name" value="IS701-like"/>
</dbReference>
<dbReference type="InterPro" id="IPR012337">
    <property type="entry name" value="RNaseH-like_sf"/>
</dbReference>
<protein>
    <submittedName>
        <fullName evidence="2">TylR-like regulatory protein</fullName>
    </submittedName>
</protein>
<evidence type="ECO:0000259" key="1">
    <source>
        <dbReference type="Pfam" id="PF13546"/>
    </source>
</evidence>
<evidence type="ECO:0000313" key="3">
    <source>
        <dbReference type="Proteomes" id="UP000002066"/>
    </source>
</evidence>
<dbReference type="OrthoDB" id="3657225at2"/>
<proteinExistence type="predicted"/>
<dbReference type="InterPro" id="IPR038721">
    <property type="entry name" value="IS701-like_DDE_dom"/>
</dbReference>
<dbReference type="EMBL" id="CP002475">
    <property type="protein sequence ID" value="ADW07688.1"/>
    <property type="molecule type" value="Genomic_DNA"/>
</dbReference>
<dbReference type="Pfam" id="PF13546">
    <property type="entry name" value="DDE_5"/>
    <property type="match status" value="1"/>
</dbReference>
<dbReference type="PANTHER" id="PTHR33627:SF1">
    <property type="entry name" value="TRANSPOSASE"/>
    <property type="match status" value="1"/>
</dbReference>
<dbReference type="PANTHER" id="PTHR33627">
    <property type="entry name" value="TRANSPOSASE"/>
    <property type="match status" value="1"/>
</dbReference>
<name>A0A8D3WSB6_STRFA</name>
<organism evidence="2 3">
    <name type="scientific">Streptomyces pratensis (strain ATCC 33331 / IAF-45CD)</name>
    <dbReference type="NCBI Taxonomy" id="591167"/>
    <lineage>
        <taxon>Bacteria</taxon>
        <taxon>Bacillati</taxon>
        <taxon>Actinomycetota</taxon>
        <taxon>Actinomycetes</taxon>
        <taxon>Kitasatosporales</taxon>
        <taxon>Streptomycetaceae</taxon>
        <taxon>Streptomyces</taxon>
    </lineage>
</organism>
<dbReference type="Proteomes" id="UP000002066">
    <property type="component" value="Chromosome"/>
</dbReference>
<evidence type="ECO:0000313" key="2">
    <source>
        <dbReference type="EMBL" id="ADW07688.1"/>
    </source>
</evidence>
<dbReference type="KEGG" id="sfa:Sfla_6320"/>
<reference evidence="2 3" key="1">
    <citation type="submission" date="2011-01" db="EMBL/GenBank/DDBJ databases">
        <title>Complete sequence of chromosome of Streptomyces flavogriseus ATCC 33331.</title>
        <authorList>
            <consortium name="US DOE Joint Genome Institute"/>
            <person name="Lucas S."/>
            <person name="Copeland A."/>
            <person name="Lapidus A."/>
            <person name="Cheng J.-F."/>
            <person name="Goodwin L."/>
            <person name="Pitluck S."/>
            <person name="Davenport K."/>
            <person name="Detter J.C."/>
            <person name="Han C."/>
            <person name="Tapia R."/>
            <person name="Land M."/>
            <person name="Hauser L."/>
            <person name="Kyrpides N."/>
            <person name="Ivanova N."/>
            <person name="Ovchinnikova G."/>
            <person name="Pagani I."/>
            <person name="Brumm P."/>
            <person name="Mead D."/>
            <person name="Woyke T."/>
        </authorList>
    </citation>
    <scope>NUCLEOTIDE SEQUENCE [LARGE SCALE GENOMIC DNA]</scope>
    <source>
        <strain evidence="3">ATCC 33331 / IAF-45CD</strain>
    </source>
</reference>
<feature type="domain" description="Transposase IS701-like DDE" evidence="1">
    <location>
        <begin position="27"/>
        <end position="254"/>
    </location>
</feature>
<accession>A0A8D3WSB6</accession>
<dbReference type="SUPFAM" id="SSF53098">
    <property type="entry name" value="Ribonuclease H-like"/>
    <property type="match status" value="1"/>
</dbReference>
<sequence>MTGPVYESDHASVLAAGRKVTEFADQVFTRLPRADQRRWAAAYLLGLLAVSGRKSVRSLAAAVTDSPTASQSMHRFVNSSPWEWQPARAELTRWTEQRLRPTAWTVGTAVVPKRGNQSCGVHRRFDPVAGRSVNCQVATGLFLAAGRVQIPVDWRLHLPREWSDERLRRRARIPESVQPVPEWVHILDLADTLASALLTPLPLVADLRAYEQPDRLLHGLRQRGHDFVVTVPDTLPVVLPLVNQGARGSHAAPLVSARRFLDAHGEVLRTVMASPHGGAAGAKRIVTAVASLPRGPRAQRFCRLFAEYRADGQGAPALWMTTLVHRPMDELIELAGAHAWTPGALRRMEGRFGLQDFEGRSFPGWHRNVTLVSAACAYSRLAESEPAPTASAGPTAAWPHASPLVRAGALSAPKQGS</sequence>